<feature type="region of interest" description="Disordered" evidence="1">
    <location>
        <begin position="152"/>
        <end position="180"/>
    </location>
</feature>
<evidence type="ECO:0000256" key="1">
    <source>
        <dbReference type="SAM" id="MobiDB-lite"/>
    </source>
</evidence>
<dbReference type="PANTHER" id="PTHR15682">
    <property type="entry name" value="UNHEALTHY RIBOSOME BIOGENESIS PROTEIN 2 HOMOLOG"/>
    <property type="match status" value="1"/>
</dbReference>
<evidence type="ECO:0000313" key="4">
    <source>
        <dbReference type="Proteomes" id="UP001203852"/>
    </source>
</evidence>
<feature type="domain" description="Nucleolar 27S pre-rRNA processing Urb2/Npa2 C-terminal" evidence="2">
    <location>
        <begin position="1251"/>
        <end position="1501"/>
    </location>
</feature>
<dbReference type="GO" id="GO:0042254">
    <property type="term" value="P:ribosome biogenesis"/>
    <property type="evidence" value="ECO:0007669"/>
    <property type="project" value="TreeGrafter"/>
</dbReference>
<gene>
    <name evidence="3" type="ORF">EDD36DRAFT_256315</name>
</gene>
<dbReference type="InterPro" id="IPR018849">
    <property type="entry name" value="Urb2/Npa2_C"/>
</dbReference>
<accession>A0AAN6DUY7</accession>
<keyword evidence="4" id="KW-1185">Reference proteome</keyword>
<dbReference type="GO" id="GO:0005730">
    <property type="term" value="C:nucleolus"/>
    <property type="evidence" value="ECO:0007669"/>
    <property type="project" value="TreeGrafter"/>
</dbReference>
<dbReference type="InterPro" id="IPR052609">
    <property type="entry name" value="Ribosome_Biogenesis_Reg"/>
</dbReference>
<dbReference type="Proteomes" id="UP001203852">
    <property type="component" value="Unassembled WGS sequence"/>
</dbReference>
<dbReference type="PANTHER" id="PTHR15682:SF2">
    <property type="entry name" value="UNHEALTHY RIBOSOME BIOGENESIS PROTEIN 2 HOMOLOG"/>
    <property type="match status" value="1"/>
</dbReference>
<evidence type="ECO:0000313" key="3">
    <source>
        <dbReference type="EMBL" id="KAI1613154.1"/>
    </source>
</evidence>
<reference evidence="3" key="1">
    <citation type="journal article" date="2022" name="bioRxiv">
        <title>Deciphering the potential niche of two novel black yeast fungi from a biological soil crust based on their genomes, phenotypes, and melanin regulation.</title>
        <authorList>
            <consortium name="DOE Joint Genome Institute"/>
            <person name="Carr E.C."/>
            <person name="Barton Q."/>
            <person name="Grambo S."/>
            <person name="Sullivan M."/>
            <person name="Renfro C.M."/>
            <person name="Kuo A."/>
            <person name="Pangilinan J."/>
            <person name="Lipzen A."/>
            <person name="Keymanesh K."/>
            <person name="Savage E."/>
            <person name="Barry K."/>
            <person name="Grigoriev I.V."/>
            <person name="Riekhof W.R."/>
            <person name="Harris S.S."/>
        </authorList>
    </citation>
    <scope>NUCLEOTIDE SEQUENCE</scope>
    <source>
        <strain evidence="3">JF 03-4F</strain>
    </source>
</reference>
<sequence>MKGKDSHGIHTMSQKSFEAAIADLERADGPPETVLEAAAKTLRLNLEETIERSSLEVRFRSTPQSYGFKEQWLLRWLLKKLGSASTTQAKNDGQDIERYAVSPQFWSLLLDLTTSIPSSVCLEILLERKFFPILVQLIQAFRNARQLPSTVEPRITAPADETPRPRKKRRLSPPEVTAPSAGSQHEKLLWVLLQAVCRCLDLFSPRSSQNNRQSSQPLLASNLSWDEQASIMGAVLETAVNLLDHAAGPRNQGVLSEVLTVVLCFWHGDSLANQAQKEGPDRAFSSYCLMPSLAILEHLRRLDSADRSMATQQKALERLVALHVIFPTRSSFNKQFARKWADIRDVPPYPQLEATLNDLQKRMFPDERPNKPPVVASKVPKWIILDIAARLVPSSDFRRRQAEQPWIDALFIYLAHTIWPQMSQASTDVRKPFKGSQESQQTWAASLEKLLDVILAEKLRVGLPLLGYLLKAVLALEDETIPWRLLVRILQVDIGILVPTSSLSTSEEFVRQLIEKLRVPLVPKSTYDNIRDDIILPLLRGFAQSRNLPSFLTLWQQNLAVAVRTPHLPQGGTEDVTLKLVWEDQAVFDQFKAIAQTNAPPSLGQKLLGDLIEPLTELAEATGSRAGVFAQLAIFSALLETTDTPIETWKLDSGQLMAVLDTIAIALPQVSESHGRRWRLWKVARQLVCCLGVDKISQIPKTMLDSQTRFMSLTDLATLPGHPNPSKILECLECFSFLLELVAQSADFEQHFGREMESLANLLQLCCANTGAELNVCVGPHFQCDSPKSLLAACIGSLLEKHKVFSKYPDSSKRLVEMALHIMAAPGREAGDDGDIPNIKALLRAVLTAEEVMNTSLLRQCIVHYILDNSKPGVATKIDQAILRHYLSKGVIQRSQLKSLANTTMERVFDVKASKALDDVVEDLALLNLLDVNATGSVIKSEDWLTWVNFSKDITDYKQFGQSPASLSAVEMLEHILKRVWERAVTASRNQVLSDIISWCGTCIEGSLNTKQSPPFLIAVPIFLEKAALLSRATPSTTISKKDLQKMTTSYTSTISRRLESSLCGKTDFSTLLNLRLLLNSARQTQASEVDEALSKNAFEFAQRLHAEQLSLEHSKATAAVHFLRASVEKRCWELSTPLNRMPSDVMRQVLASITRDVATHTNEQLNLLSIEADTLANHMAPTEWADVLGRLRQHSKEGSAGEFRQLFISSVILRIKDHHLQHDPRLTDELANIASLNTSGQYTPTELFLALENCRMVLQSHPLTVNQATLDRLLACLCLVDVSPHHYESSYPQNSQEQYGPQPADIYEELCMFLGVILGRHRRRISDRYHLLLPVMQRLLRCLFWPGTHALQDRQRSAAANDLNAYGRSLPQWIRGAEQPLPPSSAEKFSRLASSICNPTVSAARSSRKHGHNQLNDETKRARLLAGQHMQYLVMEYARCTLDGQITPTVKDKLMPGMYSVLDSMGRDLLRAANAGMDPSSRAIFKGLYDDFTRFGRWDKS</sequence>
<dbReference type="Pfam" id="PF10441">
    <property type="entry name" value="Urb2"/>
    <property type="match status" value="1"/>
</dbReference>
<name>A0AAN6DUY7_9EURO</name>
<protein>
    <submittedName>
        <fullName evidence="3">Urb2/Npa2 family-domain-containing protein</fullName>
    </submittedName>
</protein>
<evidence type="ECO:0000259" key="2">
    <source>
        <dbReference type="Pfam" id="PF10441"/>
    </source>
</evidence>
<organism evidence="3 4">
    <name type="scientific">Exophiala viscosa</name>
    <dbReference type="NCBI Taxonomy" id="2486360"/>
    <lineage>
        <taxon>Eukaryota</taxon>
        <taxon>Fungi</taxon>
        <taxon>Dikarya</taxon>
        <taxon>Ascomycota</taxon>
        <taxon>Pezizomycotina</taxon>
        <taxon>Eurotiomycetes</taxon>
        <taxon>Chaetothyriomycetidae</taxon>
        <taxon>Chaetothyriales</taxon>
        <taxon>Herpotrichiellaceae</taxon>
        <taxon>Exophiala</taxon>
    </lineage>
</organism>
<proteinExistence type="predicted"/>
<comment type="caution">
    <text evidence="3">The sequence shown here is derived from an EMBL/GenBank/DDBJ whole genome shotgun (WGS) entry which is preliminary data.</text>
</comment>
<dbReference type="EMBL" id="MU404354">
    <property type="protein sequence ID" value="KAI1613154.1"/>
    <property type="molecule type" value="Genomic_DNA"/>
</dbReference>